<dbReference type="InterPro" id="IPR006076">
    <property type="entry name" value="FAD-dep_OxRdtase"/>
</dbReference>
<dbReference type="EMBL" id="CAEZUJ010000012">
    <property type="protein sequence ID" value="CAB4595969.1"/>
    <property type="molecule type" value="Genomic_DNA"/>
</dbReference>
<dbReference type="PANTHER" id="PTHR13847">
    <property type="entry name" value="SARCOSINE DEHYDROGENASE-RELATED"/>
    <property type="match status" value="1"/>
</dbReference>
<dbReference type="Gene3D" id="3.30.9.10">
    <property type="entry name" value="D-Amino Acid Oxidase, subunit A, domain 2"/>
    <property type="match status" value="1"/>
</dbReference>
<dbReference type="GO" id="GO:0016491">
    <property type="term" value="F:oxidoreductase activity"/>
    <property type="evidence" value="ECO:0007669"/>
    <property type="project" value="UniProtKB-KW"/>
</dbReference>
<dbReference type="PANTHER" id="PTHR13847:SF289">
    <property type="entry name" value="GLYCINE OXIDASE"/>
    <property type="match status" value="1"/>
</dbReference>
<evidence type="ECO:0000313" key="3">
    <source>
        <dbReference type="EMBL" id="CAB4595969.1"/>
    </source>
</evidence>
<dbReference type="SUPFAM" id="SSF54373">
    <property type="entry name" value="FAD-linked reductases, C-terminal domain"/>
    <property type="match status" value="1"/>
</dbReference>
<feature type="domain" description="FAD dependent oxidoreductase" evidence="2">
    <location>
        <begin position="3"/>
        <end position="393"/>
    </location>
</feature>
<dbReference type="Pfam" id="PF01266">
    <property type="entry name" value="DAO"/>
    <property type="match status" value="1"/>
</dbReference>
<protein>
    <submittedName>
        <fullName evidence="3">Unannotated protein</fullName>
    </submittedName>
</protein>
<organism evidence="3">
    <name type="scientific">freshwater metagenome</name>
    <dbReference type="NCBI Taxonomy" id="449393"/>
    <lineage>
        <taxon>unclassified sequences</taxon>
        <taxon>metagenomes</taxon>
        <taxon>ecological metagenomes</taxon>
    </lineage>
</organism>
<dbReference type="InterPro" id="IPR036188">
    <property type="entry name" value="FAD/NAD-bd_sf"/>
</dbReference>
<dbReference type="GO" id="GO:0005737">
    <property type="term" value="C:cytoplasm"/>
    <property type="evidence" value="ECO:0007669"/>
    <property type="project" value="TreeGrafter"/>
</dbReference>
<evidence type="ECO:0000259" key="2">
    <source>
        <dbReference type="Pfam" id="PF01266"/>
    </source>
</evidence>
<name>A0A6J6G865_9ZZZZ</name>
<dbReference type="AlphaFoldDB" id="A0A6J6G865"/>
<sequence>MTHVAVIGAGTIGLTTAWYLRERGVEVSVFEMEKPANGASWGNAGQILPIKSVPLSEPGNLKYALKSFFKKSSPITAPNTLDANLISYFAHFIRNSTKKRHLLSANEMFQLGKSTFNEFAYLESHGVDTTRTIAPFTSAFSSRVSAHSVIAEFQRISAKSMELDFEMLNGFELRKREPLVEEHYNFGLQLNNQSFINPPQLVSNLVASLQLLGVEIKSKSKVKNVVRLSGKTKVLLENGKSQTFDAVVIATGAWLNRLTADHGVRMPVVAGIGYSMTVDVPHQTQGMLYFPESHLATTNYGNRLRISTFMQMGDAEIPRDPKRQNRLQQIAQNVIPQADWSSVSEFWSGARPLSGDGKPLLGGTRTEGIYVNSGHGMWGITLAPVSAKLLADLITGKREIPKAFNPLR</sequence>
<keyword evidence="1" id="KW-0560">Oxidoreductase</keyword>
<gene>
    <name evidence="3" type="ORF">UFOPK1811_00470</name>
</gene>
<dbReference type="SUPFAM" id="SSF51905">
    <property type="entry name" value="FAD/NAD(P)-binding domain"/>
    <property type="match status" value="1"/>
</dbReference>
<dbReference type="Gene3D" id="3.50.50.60">
    <property type="entry name" value="FAD/NAD(P)-binding domain"/>
    <property type="match status" value="2"/>
</dbReference>
<evidence type="ECO:0000256" key="1">
    <source>
        <dbReference type="ARBA" id="ARBA00023002"/>
    </source>
</evidence>
<proteinExistence type="predicted"/>
<reference evidence="3" key="1">
    <citation type="submission" date="2020-05" db="EMBL/GenBank/DDBJ databases">
        <authorList>
            <person name="Chiriac C."/>
            <person name="Salcher M."/>
            <person name="Ghai R."/>
            <person name="Kavagutti S V."/>
        </authorList>
    </citation>
    <scope>NUCLEOTIDE SEQUENCE</scope>
</reference>
<accession>A0A6J6G865</accession>